<evidence type="ECO:0000256" key="3">
    <source>
        <dbReference type="ARBA" id="ARBA00022729"/>
    </source>
</evidence>
<dbReference type="NCBIfam" id="TIGR01451">
    <property type="entry name" value="B_ant_repeat"/>
    <property type="match status" value="1"/>
</dbReference>
<evidence type="ECO:0000256" key="1">
    <source>
        <dbReference type="ARBA" id="ARBA00004613"/>
    </source>
</evidence>
<dbReference type="InterPro" id="IPR047589">
    <property type="entry name" value="DUF11_rpt"/>
</dbReference>
<feature type="domain" description="SD-repeat containing protein B" evidence="4">
    <location>
        <begin position="14"/>
        <end position="108"/>
    </location>
</feature>
<accession>A0A537KGN9</accession>
<reference evidence="5 6" key="1">
    <citation type="journal article" date="2019" name="Nat. Microbiol.">
        <title>Mediterranean grassland soil C-N compound turnover is dependent on rainfall and depth, and is mediated by genomically divergent microorganisms.</title>
        <authorList>
            <person name="Diamond S."/>
            <person name="Andeer P.F."/>
            <person name="Li Z."/>
            <person name="Crits-Christoph A."/>
            <person name="Burstein D."/>
            <person name="Anantharaman K."/>
            <person name="Lane K.R."/>
            <person name="Thomas B.C."/>
            <person name="Pan C."/>
            <person name="Northen T.R."/>
            <person name="Banfield J.F."/>
        </authorList>
    </citation>
    <scope>NUCLEOTIDE SEQUENCE [LARGE SCALE GENOMIC DNA]</scope>
    <source>
        <strain evidence="5">NP_4</strain>
    </source>
</reference>
<dbReference type="Pfam" id="PF17210">
    <property type="entry name" value="SdrD_B"/>
    <property type="match status" value="1"/>
</dbReference>
<evidence type="ECO:0000259" key="4">
    <source>
        <dbReference type="Pfam" id="PF17210"/>
    </source>
</evidence>
<evidence type="ECO:0000313" key="6">
    <source>
        <dbReference type="Proteomes" id="UP000319353"/>
    </source>
</evidence>
<dbReference type="EMBL" id="VBAL01000311">
    <property type="protein sequence ID" value="TMI94903.1"/>
    <property type="molecule type" value="Genomic_DNA"/>
</dbReference>
<dbReference type="Gene3D" id="2.60.40.10">
    <property type="entry name" value="Immunoglobulins"/>
    <property type="match status" value="1"/>
</dbReference>
<feature type="non-terminal residue" evidence="5">
    <location>
        <position position="412"/>
    </location>
</feature>
<comment type="subcellular location">
    <subcellularLocation>
        <location evidence="1">Secreted</location>
    </subcellularLocation>
</comment>
<protein>
    <submittedName>
        <fullName evidence="5">DUF11 domain-containing protein</fullName>
    </submittedName>
</protein>
<dbReference type="Proteomes" id="UP000319353">
    <property type="component" value="Unassembled WGS sequence"/>
</dbReference>
<dbReference type="AlphaFoldDB" id="A0A537KGN9"/>
<dbReference type="SUPFAM" id="SSF117074">
    <property type="entry name" value="Hypothetical protein PA1324"/>
    <property type="match status" value="1"/>
</dbReference>
<gene>
    <name evidence="5" type="ORF">E6H01_14720</name>
</gene>
<organism evidence="5 6">
    <name type="scientific">Candidatus Segetimicrobium genomatis</name>
    <dbReference type="NCBI Taxonomy" id="2569760"/>
    <lineage>
        <taxon>Bacteria</taxon>
        <taxon>Bacillati</taxon>
        <taxon>Candidatus Sysuimicrobiota</taxon>
        <taxon>Candidatus Sysuimicrobiia</taxon>
        <taxon>Candidatus Sysuimicrobiales</taxon>
        <taxon>Candidatus Segetimicrobiaceae</taxon>
        <taxon>Candidatus Segetimicrobium</taxon>
    </lineage>
</organism>
<keyword evidence="2" id="KW-0964">Secreted</keyword>
<dbReference type="InterPro" id="IPR013783">
    <property type="entry name" value="Ig-like_fold"/>
</dbReference>
<sequence length="412" mass="43266">MEQPPADGERQRLDDANFNKIADPGEPLLQGWTVGLYLNGALVQSVLTDINGAYRFSSVPPTDGTPNKYELRFTAPNAGPNTAKLGKTDSAFTNGLQRITNIAVPSGSNLQNLNLLIGPNGVVYNSLTRAPIGGATLKMLRGTTPLPATCFDDPAQQGQITQAGGYYRFDLNFSDPGCPSGNSYVIVVTAPGSNYVAGESQVIPASSNAVTAPFSVLTCPTDALPTIPYCEAQASEFAPPPFVAARSAGTRYYLNLALDGTAVPGSSQIYNNHIPLDPQLAGAFSITKTTPLVNVTRGQLVPYTITINNAIGASLQGEQVVDRYPAGFRYVPGSARLDGVPSEPKLAAGQLVWNGLNFGSSDHRTIVLLLAVGAGVGEGEFVNRAQVIDGLTGKPLSGEATARVRVIPDQTF</sequence>
<comment type="caution">
    <text evidence="5">The sequence shown here is derived from an EMBL/GenBank/DDBJ whole genome shotgun (WGS) entry which is preliminary data.</text>
</comment>
<dbReference type="InterPro" id="IPR033764">
    <property type="entry name" value="Sdr_B"/>
</dbReference>
<evidence type="ECO:0000313" key="5">
    <source>
        <dbReference type="EMBL" id="TMI94903.1"/>
    </source>
</evidence>
<proteinExistence type="predicted"/>
<evidence type="ECO:0000256" key="2">
    <source>
        <dbReference type="ARBA" id="ARBA00022525"/>
    </source>
</evidence>
<keyword evidence="3" id="KW-0732">Signal</keyword>
<name>A0A537KGN9_9BACT</name>
<dbReference type="GO" id="GO:0005576">
    <property type="term" value="C:extracellular region"/>
    <property type="evidence" value="ECO:0007669"/>
    <property type="project" value="UniProtKB-SubCell"/>
</dbReference>